<keyword evidence="3" id="KW-1185">Reference proteome</keyword>
<gene>
    <name evidence="2" type="ORF">KE274_15905</name>
</gene>
<dbReference type="EMBL" id="JAGTUK010000005">
    <property type="protein sequence ID" value="MBS0025588.1"/>
    <property type="molecule type" value="Genomic_DNA"/>
</dbReference>
<dbReference type="SUPFAM" id="SSF53756">
    <property type="entry name" value="UDP-Glycosyltransferase/glycogen phosphorylase"/>
    <property type="match status" value="1"/>
</dbReference>
<evidence type="ECO:0000313" key="2">
    <source>
        <dbReference type="EMBL" id="MBS0025588.1"/>
    </source>
</evidence>
<dbReference type="GO" id="GO:0016757">
    <property type="term" value="F:glycosyltransferase activity"/>
    <property type="evidence" value="ECO:0007669"/>
    <property type="project" value="UniProtKB-KW"/>
</dbReference>
<dbReference type="Gene3D" id="3.40.50.2000">
    <property type="entry name" value="Glycogen Phosphorylase B"/>
    <property type="match status" value="1"/>
</dbReference>
<evidence type="ECO:0000256" key="1">
    <source>
        <dbReference type="ARBA" id="ARBA00022679"/>
    </source>
</evidence>
<dbReference type="Proteomes" id="UP000678243">
    <property type="component" value="Unassembled WGS sequence"/>
</dbReference>
<keyword evidence="1 2" id="KW-0808">Transferase</keyword>
<protein>
    <submittedName>
        <fullName evidence="2">Glycosyltransferase</fullName>
        <ecNumber evidence="2">2.4.-.-</ecNumber>
    </submittedName>
</protein>
<comment type="caution">
    <text evidence="2">The sequence shown here is derived from an EMBL/GenBank/DDBJ whole genome shotgun (WGS) entry which is preliminary data.</text>
</comment>
<sequence length="357" mass="36926">MGARLRVVLDQLVHVVDQDQATAARELTAGLVATAPAGCAVDAIVPAGADVDIPGVDEVRTLGLARRELAASWQLGIAPGVGGGLIHSPTLMAPLVRHDRVHDHDQTTVTVWDLFAWDEPARLSKPAVAWHRGMLRRAARHADAVVVPTHAVGERLAEIARLGNRIRVIAGAPPHDFAVPSDATSRRAALALPPQYVVLTGSAETLTEGFRGAVAAGVDAVVLDAPEGSEPRLAELASAAGLPERRTHVRGALPAADRAAVLGGAAAYAATSTVAGWPWRAVEALAVGVPVVARDTGCHRDVIADGGLFASPDDLPDALADAAGGGAARLRVLAVDRSRAFSWAGAAERVWGLHADL</sequence>
<dbReference type="RefSeq" id="WP_211545512.1">
    <property type="nucleotide sequence ID" value="NZ_JAGTUK010000005.1"/>
</dbReference>
<name>A0ABS5IRP6_9MICO</name>
<proteinExistence type="predicted"/>
<dbReference type="PANTHER" id="PTHR46401">
    <property type="entry name" value="GLYCOSYLTRANSFERASE WBBK-RELATED"/>
    <property type="match status" value="1"/>
</dbReference>
<dbReference type="EC" id="2.4.-.-" evidence="2"/>
<organism evidence="2 3">
    <name type="scientific">Microbacterium paraoxydans</name>
    <dbReference type="NCBI Taxonomy" id="199592"/>
    <lineage>
        <taxon>Bacteria</taxon>
        <taxon>Bacillati</taxon>
        <taxon>Actinomycetota</taxon>
        <taxon>Actinomycetes</taxon>
        <taxon>Micrococcales</taxon>
        <taxon>Microbacteriaceae</taxon>
        <taxon>Microbacterium</taxon>
    </lineage>
</organism>
<accession>A0ABS5IRP6</accession>
<dbReference type="PANTHER" id="PTHR46401:SF2">
    <property type="entry name" value="GLYCOSYLTRANSFERASE WBBK-RELATED"/>
    <property type="match status" value="1"/>
</dbReference>
<evidence type="ECO:0000313" key="3">
    <source>
        <dbReference type="Proteomes" id="UP000678243"/>
    </source>
</evidence>
<keyword evidence="2" id="KW-0328">Glycosyltransferase</keyword>
<reference evidence="2 3" key="1">
    <citation type="submission" date="2021-04" db="EMBL/GenBank/DDBJ databases">
        <title>Whole genome analysis of root endophytic bacterium Microbacterium paraoxydans ku-mp colonizing RP-bio226 rice variety.</title>
        <authorList>
            <person name="Ulaganathan K."/>
            <person name="Latha B."/>
        </authorList>
    </citation>
    <scope>NUCLEOTIDE SEQUENCE [LARGE SCALE GENOMIC DNA]</scope>
    <source>
        <strain evidence="3">ku-mp</strain>
    </source>
</reference>
<dbReference type="Pfam" id="PF13692">
    <property type="entry name" value="Glyco_trans_1_4"/>
    <property type="match status" value="1"/>
</dbReference>